<evidence type="ECO:0000259" key="4">
    <source>
        <dbReference type="PROSITE" id="PS50949"/>
    </source>
</evidence>
<dbReference type="PANTHER" id="PTHR44846">
    <property type="entry name" value="MANNOSYL-D-GLYCERATE TRANSPORT/METABOLISM SYSTEM REPRESSOR MNGR-RELATED"/>
    <property type="match status" value="1"/>
</dbReference>
<dbReference type="EMBL" id="CP035758">
    <property type="protein sequence ID" value="QBD74791.1"/>
    <property type="molecule type" value="Genomic_DNA"/>
</dbReference>
<gene>
    <name evidence="5" type="ORF">EPA93_01790</name>
</gene>
<dbReference type="SMART" id="SM00866">
    <property type="entry name" value="UTRA"/>
    <property type="match status" value="1"/>
</dbReference>
<dbReference type="InterPro" id="IPR011663">
    <property type="entry name" value="UTRA"/>
</dbReference>
<dbReference type="OrthoDB" id="146373at2"/>
<dbReference type="RefSeq" id="WP_129885390.1">
    <property type="nucleotide sequence ID" value="NZ_CP035758.1"/>
</dbReference>
<dbReference type="InterPro" id="IPR028978">
    <property type="entry name" value="Chorismate_lyase_/UTRA_dom_sf"/>
</dbReference>
<sequence>MQKLDPSVLGPIDRQSFTPLYRQIADEIESHLQALPVGTMLPSETEIVAHYNVSRGVAVQALKELLHRNVIVRMQGSGTFKASVMPARFTRSLNEVKLPSFSEDLKRTGHKTSERVYECELVAGTKAVRQALKLSEGGQAWKLARTILADQEPVVYLISYLSAEIYSEIDTTKVARQSLYGYLEASYGAGYRPAWAEEEYSAIVAPPWLRQFLEVDENSPLLTSTRIAYLADGRPSEYVQSYMRGELYHVKVTVLPALEPTNIGKLELEMRR</sequence>
<dbReference type="Proteomes" id="UP000290365">
    <property type="component" value="Chromosome"/>
</dbReference>
<dbReference type="SUPFAM" id="SSF46785">
    <property type="entry name" value="Winged helix' DNA-binding domain"/>
    <property type="match status" value="1"/>
</dbReference>
<organism evidence="5 6">
    <name type="scientific">Ktedonosporobacter rubrisoli</name>
    <dbReference type="NCBI Taxonomy" id="2509675"/>
    <lineage>
        <taxon>Bacteria</taxon>
        <taxon>Bacillati</taxon>
        <taxon>Chloroflexota</taxon>
        <taxon>Ktedonobacteria</taxon>
        <taxon>Ktedonobacterales</taxon>
        <taxon>Ktedonosporobacteraceae</taxon>
        <taxon>Ktedonosporobacter</taxon>
    </lineage>
</organism>
<dbReference type="PROSITE" id="PS50949">
    <property type="entry name" value="HTH_GNTR"/>
    <property type="match status" value="1"/>
</dbReference>
<evidence type="ECO:0000256" key="1">
    <source>
        <dbReference type="ARBA" id="ARBA00023015"/>
    </source>
</evidence>
<proteinExistence type="predicted"/>
<keyword evidence="2" id="KW-0238">DNA-binding</keyword>
<dbReference type="GO" id="GO:0003677">
    <property type="term" value="F:DNA binding"/>
    <property type="evidence" value="ECO:0007669"/>
    <property type="project" value="UniProtKB-KW"/>
</dbReference>
<dbReference type="GO" id="GO:0003700">
    <property type="term" value="F:DNA-binding transcription factor activity"/>
    <property type="evidence" value="ECO:0007669"/>
    <property type="project" value="InterPro"/>
</dbReference>
<accession>A0A4V0YY30</accession>
<dbReference type="CDD" id="cd07377">
    <property type="entry name" value="WHTH_GntR"/>
    <property type="match status" value="1"/>
</dbReference>
<evidence type="ECO:0000313" key="5">
    <source>
        <dbReference type="EMBL" id="QBD74791.1"/>
    </source>
</evidence>
<dbReference type="InterPro" id="IPR036390">
    <property type="entry name" value="WH_DNA-bd_sf"/>
</dbReference>
<reference evidence="5 6" key="1">
    <citation type="submission" date="2019-01" db="EMBL/GenBank/DDBJ databases">
        <title>Ktedonosporobacter rubrisoli SCAWS-G2.</title>
        <authorList>
            <person name="Huang Y."/>
            <person name="Yan B."/>
        </authorList>
    </citation>
    <scope>NUCLEOTIDE SEQUENCE [LARGE SCALE GENOMIC DNA]</scope>
    <source>
        <strain evidence="5 6">SCAWS-G2</strain>
    </source>
</reference>
<dbReference type="Pfam" id="PF07702">
    <property type="entry name" value="UTRA"/>
    <property type="match status" value="1"/>
</dbReference>
<dbReference type="SMART" id="SM00345">
    <property type="entry name" value="HTH_GNTR"/>
    <property type="match status" value="1"/>
</dbReference>
<keyword evidence="6" id="KW-1185">Reference proteome</keyword>
<dbReference type="InterPro" id="IPR000524">
    <property type="entry name" value="Tscrpt_reg_HTH_GntR"/>
</dbReference>
<dbReference type="Gene3D" id="3.40.1410.10">
    <property type="entry name" value="Chorismate lyase-like"/>
    <property type="match status" value="1"/>
</dbReference>
<evidence type="ECO:0000256" key="3">
    <source>
        <dbReference type="ARBA" id="ARBA00023163"/>
    </source>
</evidence>
<name>A0A4V0YY30_KTERU</name>
<dbReference type="InterPro" id="IPR050679">
    <property type="entry name" value="Bact_HTH_transcr_reg"/>
</dbReference>
<dbReference type="AlphaFoldDB" id="A0A4V0YY30"/>
<evidence type="ECO:0000256" key="2">
    <source>
        <dbReference type="ARBA" id="ARBA00023125"/>
    </source>
</evidence>
<evidence type="ECO:0000313" key="6">
    <source>
        <dbReference type="Proteomes" id="UP000290365"/>
    </source>
</evidence>
<dbReference type="SUPFAM" id="SSF64288">
    <property type="entry name" value="Chorismate lyase-like"/>
    <property type="match status" value="1"/>
</dbReference>
<dbReference type="KEGG" id="kbs:EPA93_01790"/>
<protein>
    <submittedName>
        <fullName evidence="5">GntR family transcriptional regulator</fullName>
    </submittedName>
</protein>
<keyword evidence="1" id="KW-0805">Transcription regulation</keyword>
<feature type="domain" description="HTH gntR-type" evidence="4">
    <location>
        <begin position="18"/>
        <end position="84"/>
    </location>
</feature>
<dbReference type="InterPro" id="IPR036388">
    <property type="entry name" value="WH-like_DNA-bd_sf"/>
</dbReference>
<dbReference type="Pfam" id="PF00392">
    <property type="entry name" value="GntR"/>
    <property type="match status" value="1"/>
</dbReference>
<dbReference type="GO" id="GO:0045892">
    <property type="term" value="P:negative regulation of DNA-templated transcription"/>
    <property type="evidence" value="ECO:0007669"/>
    <property type="project" value="TreeGrafter"/>
</dbReference>
<keyword evidence="3" id="KW-0804">Transcription</keyword>
<dbReference type="PANTHER" id="PTHR44846:SF1">
    <property type="entry name" value="MANNOSYL-D-GLYCERATE TRANSPORT_METABOLISM SYSTEM REPRESSOR MNGR-RELATED"/>
    <property type="match status" value="1"/>
</dbReference>
<dbReference type="Gene3D" id="1.10.10.10">
    <property type="entry name" value="Winged helix-like DNA-binding domain superfamily/Winged helix DNA-binding domain"/>
    <property type="match status" value="1"/>
</dbReference>